<dbReference type="AlphaFoldDB" id="A0A6A5YBB0"/>
<dbReference type="Pfam" id="PF05042">
    <property type="entry name" value="Caleosin"/>
    <property type="match status" value="1"/>
</dbReference>
<feature type="transmembrane region" description="Helical" evidence="2">
    <location>
        <begin position="203"/>
        <end position="221"/>
    </location>
</feature>
<dbReference type="GO" id="GO:0004497">
    <property type="term" value="F:monooxygenase activity"/>
    <property type="evidence" value="ECO:0007669"/>
    <property type="project" value="TreeGrafter"/>
</dbReference>
<comment type="similarity">
    <text evidence="1">Belongs to the caleosin family.</text>
</comment>
<dbReference type="PANTHER" id="PTHR31495:SF0">
    <property type="entry name" value="BINDING PROTEIN CALEOSIN, PUTATIVE (AFU_ORTHOLOGUE AFUA_5G13750)-RELATED"/>
    <property type="match status" value="1"/>
</dbReference>
<protein>
    <submittedName>
        <fullName evidence="3">Caleosin-domain-containing protein</fullName>
    </submittedName>
</protein>
<dbReference type="EMBL" id="ML978715">
    <property type="protein sequence ID" value="KAF2089152.1"/>
    <property type="molecule type" value="Genomic_DNA"/>
</dbReference>
<reference evidence="3" key="1">
    <citation type="journal article" date="2020" name="Stud. Mycol.">
        <title>101 Dothideomycetes genomes: a test case for predicting lifestyles and emergence of pathogens.</title>
        <authorList>
            <person name="Haridas S."/>
            <person name="Albert R."/>
            <person name="Binder M."/>
            <person name="Bloem J."/>
            <person name="Labutti K."/>
            <person name="Salamov A."/>
            <person name="Andreopoulos B."/>
            <person name="Baker S."/>
            <person name="Barry K."/>
            <person name="Bills G."/>
            <person name="Bluhm B."/>
            <person name="Cannon C."/>
            <person name="Castanera R."/>
            <person name="Culley D."/>
            <person name="Daum C."/>
            <person name="Ezra D."/>
            <person name="Gonzalez J."/>
            <person name="Henrissat B."/>
            <person name="Kuo A."/>
            <person name="Liang C."/>
            <person name="Lipzen A."/>
            <person name="Lutzoni F."/>
            <person name="Magnuson J."/>
            <person name="Mondo S."/>
            <person name="Nolan M."/>
            <person name="Ohm R."/>
            <person name="Pangilinan J."/>
            <person name="Park H.-J."/>
            <person name="Ramirez L."/>
            <person name="Alfaro M."/>
            <person name="Sun H."/>
            <person name="Tritt A."/>
            <person name="Yoshinaga Y."/>
            <person name="Zwiers L.-H."/>
            <person name="Turgeon B."/>
            <person name="Goodwin S."/>
            <person name="Spatafora J."/>
            <person name="Crous P."/>
            <person name="Grigoriev I."/>
        </authorList>
    </citation>
    <scope>NUCLEOTIDE SEQUENCE</scope>
    <source>
        <strain evidence="3">CBS 121410</strain>
    </source>
</reference>
<sequence length="273" mass="31643">MEREGYALVGRAINQHPAEKPYSTSIEEVPVTFERKPYVPSIDDPLMDAGTARATIAASRESPNGTQEGDWARTNQHRTVVQQHVAYWDRDNDGIIWPLDTYRGVRAWGWSIPLAFLAMFIINFNLSYPTVPGWLPDPFFRIWVSRLHKDKHGSDSMSFDNEGRFKPQNFEDLFAKYDRGNKGGLDAWDLLRAWKGQRMVFDFFGWSAAFLEWFATYLLLWPEDGILRKEDVRRVFDGSIFQHKADEYAAKQRKMKASGRKQGWAMNIRAKVV</sequence>
<name>A0A6A5YBB0_9PEZI</name>
<accession>A0A6A5YBB0</accession>
<proteinExistence type="inferred from homology"/>
<dbReference type="InterPro" id="IPR007736">
    <property type="entry name" value="Caleosin-related"/>
</dbReference>
<evidence type="ECO:0000313" key="4">
    <source>
        <dbReference type="Proteomes" id="UP000799776"/>
    </source>
</evidence>
<keyword evidence="2" id="KW-0812">Transmembrane</keyword>
<gene>
    <name evidence="3" type="ORF">K490DRAFT_38439</name>
</gene>
<keyword evidence="2" id="KW-0472">Membrane</keyword>
<evidence type="ECO:0000256" key="2">
    <source>
        <dbReference type="SAM" id="Phobius"/>
    </source>
</evidence>
<evidence type="ECO:0000313" key="3">
    <source>
        <dbReference type="EMBL" id="KAF2089152.1"/>
    </source>
</evidence>
<evidence type="ECO:0000256" key="1">
    <source>
        <dbReference type="ARBA" id="ARBA00006765"/>
    </source>
</evidence>
<keyword evidence="4" id="KW-1185">Reference proteome</keyword>
<organism evidence="3 4">
    <name type="scientific">Saccharata proteae CBS 121410</name>
    <dbReference type="NCBI Taxonomy" id="1314787"/>
    <lineage>
        <taxon>Eukaryota</taxon>
        <taxon>Fungi</taxon>
        <taxon>Dikarya</taxon>
        <taxon>Ascomycota</taxon>
        <taxon>Pezizomycotina</taxon>
        <taxon>Dothideomycetes</taxon>
        <taxon>Dothideomycetes incertae sedis</taxon>
        <taxon>Botryosphaeriales</taxon>
        <taxon>Saccharataceae</taxon>
        <taxon>Saccharata</taxon>
    </lineage>
</organism>
<dbReference type="GO" id="GO:0005509">
    <property type="term" value="F:calcium ion binding"/>
    <property type="evidence" value="ECO:0007669"/>
    <property type="project" value="TreeGrafter"/>
</dbReference>
<dbReference type="Proteomes" id="UP000799776">
    <property type="component" value="Unassembled WGS sequence"/>
</dbReference>
<dbReference type="OrthoDB" id="640742at2759"/>
<feature type="transmembrane region" description="Helical" evidence="2">
    <location>
        <begin position="107"/>
        <end position="126"/>
    </location>
</feature>
<dbReference type="PANTHER" id="PTHR31495">
    <property type="entry name" value="PEROXYGENASE 3-RELATED"/>
    <property type="match status" value="1"/>
</dbReference>
<keyword evidence="2" id="KW-1133">Transmembrane helix</keyword>